<dbReference type="RefSeq" id="WP_324779002.1">
    <property type="nucleotide sequence ID" value="NZ_CP141769.1"/>
</dbReference>
<feature type="chain" id="PRO_5045820321" evidence="1">
    <location>
        <begin position="22"/>
        <end position="622"/>
    </location>
</feature>
<feature type="signal peptide" evidence="1">
    <location>
        <begin position="1"/>
        <end position="21"/>
    </location>
</feature>
<evidence type="ECO:0000256" key="1">
    <source>
        <dbReference type="SAM" id="SignalP"/>
    </source>
</evidence>
<keyword evidence="5" id="KW-1185">Reference proteome</keyword>
<keyword evidence="1" id="KW-0732">Signal</keyword>
<reference evidence="4 5" key="1">
    <citation type="submission" date="2023-12" db="EMBL/GenBank/DDBJ databases">
        <title>Thiobacillus sedimentum sp. nov., a chemolithoautotrophic sulfur-oxidizing bacterium isolated from freshwater sediment.</title>
        <authorList>
            <person name="Luo J."/>
            <person name="Dai C."/>
        </authorList>
    </citation>
    <scope>NUCLEOTIDE SEQUENCE [LARGE SCALE GENOMIC DNA]</scope>
    <source>
        <strain evidence="4 5">SCUT-2</strain>
    </source>
</reference>
<accession>A0ABZ1CHU6</accession>
<dbReference type="Pfam" id="PF12969">
    <property type="entry name" value="DUF3857"/>
    <property type="match status" value="1"/>
</dbReference>
<dbReference type="SUPFAM" id="SSF54001">
    <property type="entry name" value="Cysteine proteinases"/>
    <property type="match status" value="1"/>
</dbReference>
<dbReference type="Pfam" id="PF01841">
    <property type="entry name" value="Transglut_core"/>
    <property type="match status" value="1"/>
</dbReference>
<name>A0ABZ1CHU6_9PROT</name>
<dbReference type="Proteomes" id="UP001334732">
    <property type="component" value="Chromosome"/>
</dbReference>
<organism evidence="4 5">
    <name type="scientific">Thiobacillus sedimenti</name>
    <dbReference type="NCBI Taxonomy" id="3110231"/>
    <lineage>
        <taxon>Bacteria</taxon>
        <taxon>Pseudomonadati</taxon>
        <taxon>Pseudomonadota</taxon>
        <taxon>Betaproteobacteria</taxon>
        <taxon>Nitrosomonadales</taxon>
        <taxon>Thiobacillaceae</taxon>
        <taxon>Thiobacillus</taxon>
    </lineage>
</organism>
<protein>
    <submittedName>
        <fullName evidence="4">DUF3857 and transglutaminase domain-containing protein</fullName>
    </submittedName>
</protein>
<evidence type="ECO:0000259" key="3">
    <source>
        <dbReference type="Pfam" id="PF12969"/>
    </source>
</evidence>
<evidence type="ECO:0000313" key="5">
    <source>
        <dbReference type="Proteomes" id="UP001334732"/>
    </source>
</evidence>
<sequence>MLKRSVFVCAALLAASFRAGAAASGEPELDSRITHYYADYHLNADASHVETHDWTTKVLQTRAIEGAKSQRISYSAGIQKVEILHAYTLKANGRRIEVPKTNYQLEANSGRDKDAPVFSDIATLTVVFPEVGVGDSVALAYRLTQLQPMFPGQFSVMNAFPRQLAYDDVQVTIDAPVSLWAQYEARQMAEHRSEKDGRLRLQWSYSNKHAARSTRQDWSVYDVEQEPGFAYSTFRSYAEIAAAYGTRARPKAVVSDRVQKLADEIARGHETPREEARALYDWVATNISYAGNCIGVGAVVPHDLTFILDNRMGDCKDHATLLQALLAARGIESTQALVNAGALYRLPKIPVVASVNHVINYLPVLDMFADATSPSTPFGMLPASDIGKQALLVDHFREGLRTPVPPVGSNRQTMKTTVRIDADGKATGKIDVSLSGMFAASTRAALREMPKDRLDEVVEGVFRNMGYIGSGKARLDDPKALLDSYHYQVDFALKDLVQLPGPGAFRIFPLFSTEAPVQFYLAAATAPEDTVDTVCWSGISVEEYAYELPENMRILSIPDDMQLENDFLAYRAEYRLKGQTLTVKRTFEDRTPGNICPPQMSAAYKRFAIQAAKNVKAQVLYQ</sequence>
<dbReference type="Gene3D" id="2.60.120.1130">
    <property type="match status" value="1"/>
</dbReference>
<evidence type="ECO:0000259" key="2">
    <source>
        <dbReference type="Pfam" id="PF01841"/>
    </source>
</evidence>
<dbReference type="InterPro" id="IPR024618">
    <property type="entry name" value="DUF3857"/>
</dbReference>
<evidence type="ECO:0000313" key="4">
    <source>
        <dbReference type="EMBL" id="WRS38471.1"/>
    </source>
</evidence>
<feature type="domain" description="DUF3857" evidence="3">
    <location>
        <begin position="44"/>
        <end position="207"/>
    </location>
</feature>
<gene>
    <name evidence="4" type="ORF">VA613_10695</name>
</gene>
<dbReference type="Gene3D" id="3.10.620.30">
    <property type="match status" value="1"/>
</dbReference>
<feature type="domain" description="Transglutaminase-like" evidence="2">
    <location>
        <begin position="260"/>
        <end position="333"/>
    </location>
</feature>
<proteinExistence type="predicted"/>
<dbReference type="InterPro" id="IPR002931">
    <property type="entry name" value="Transglutaminase-like"/>
</dbReference>
<dbReference type="Gene3D" id="2.60.40.3140">
    <property type="match status" value="1"/>
</dbReference>
<dbReference type="InterPro" id="IPR038765">
    <property type="entry name" value="Papain-like_cys_pep_sf"/>
</dbReference>
<dbReference type="EMBL" id="CP141769">
    <property type="protein sequence ID" value="WRS38471.1"/>
    <property type="molecule type" value="Genomic_DNA"/>
</dbReference>